<protein>
    <submittedName>
        <fullName evidence="6">2-dehydro-3-deoxy-6-phosphogalactonate aldolase</fullName>
    </submittedName>
</protein>
<keyword evidence="5" id="KW-0119">Carbohydrate metabolism</keyword>
<dbReference type="Proteomes" id="UP001202827">
    <property type="component" value="Unassembled WGS sequence"/>
</dbReference>
<accession>A0ABT0IKX7</accession>
<reference evidence="6 7" key="1">
    <citation type="submission" date="2022-04" db="EMBL/GenBank/DDBJ databases">
        <title>Rhizobium coralii sp. nov., isolated from coral Turbinaria peltata.</title>
        <authorList>
            <person name="Sun H."/>
        </authorList>
    </citation>
    <scope>NUCLEOTIDE SEQUENCE [LARGE SCALE GENOMIC DNA]</scope>
    <source>
        <strain evidence="6 7">NTR19</strain>
    </source>
</reference>
<evidence type="ECO:0000256" key="4">
    <source>
        <dbReference type="ARBA" id="ARBA00023239"/>
    </source>
</evidence>
<dbReference type="InterPro" id="IPR013785">
    <property type="entry name" value="Aldolase_TIM"/>
</dbReference>
<evidence type="ECO:0000313" key="6">
    <source>
        <dbReference type="EMBL" id="MCK8778535.1"/>
    </source>
</evidence>
<comment type="pathway">
    <text evidence="1">Carbohydrate acid metabolism.</text>
</comment>
<sequence>MNLEQALASCNLVAILRGIRPDEVEAVGEVLIEAGWRIIEVPLNSPEPLKSIETLVKRFGDQALIGAGTVLSPAQVADVAATGAKVIISPNANPDVIMASRQADMVSLPGVATPTEAFAAIEAGATGIKAFPAEAIPPHVIKAWKAVLPKDIPVLAVGGVTPDNMADFVKAGAAGFGIGSSLYKPGADVASVRAQAIRFIEAMKAARG</sequence>
<dbReference type="EMBL" id="JALPRY010000001">
    <property type="protein sequence ID" value="MCK8778535.1"/>
    <property type="molecule type" value="Genomic_DNA"/>
</dbReference>
<keyword evidence="7" id="KW-1185">Reference proteome</keyword>
<dbReference type="InterPro" id="IPR000887">
    <property type="entry name" value="Aldlse_KDPG_KHG"/>
</dbReference>
<organism evidence="6 7">
    <name type="scientific">Neorhizobium turbinariae</name>
    <dbReference type="NCBI Taxonomy" id="2937795"/>
    <lineage>
        <taxon>Bacteria</taxon>
        <taxon>Pseudomonadati</taxon>
        <taxon>Pseudomonadota</taxon>
        <taxon>Alphaproteobacteria</taxon>
        <taxon>Hyphomicrobiales</taxon>
        <taxon>Rhizobiaceae</taxon>
        <taxon>Rhizobium/Agrobacterium group</taxon>
        <taxon>Neorhizobium</taxon>
    </lineage>
</organism>
<proteinExistence type="inferred from homology"/>
<dbReference type="CDD" id="cd00452">
    <property type="entry name" value="KDPG_aldolase"/>
    <property type="match status" value="1"/>
</dbReference>
<dbReference type="NCBIfam" id="NF006600">
    <property type="entry name" value="PRK09140.1"/>
    <property type="match status" value="1"/>
</dbReference>
<dbReference type="PANTHER" id="PTHR30246">
    <property type="entry name" value="2-KETO-3-DEOXY-6-PHOSPHOGLUCONATE ALDOLASE"/>
    <property type="match status" value="1"/>
</dbReference>
<evidence type="ECO:0000256" key="3">
    <source>
        <dbReference type="ARBA" id="ARBA00011233"/>
    </source>
</evidence>
<comment type="similarity">
    <text evidence="2">Belongs to the KHG/KDPG aldolase family.</text>
</comment>
<dbReference type="PANTHER" id="PTHR30246:SF1">
    <property type="entry name" value="2-DEHYDRO-3-DEOXY-6-PHOSPHOGALACTONATE ALDOLASE-RELATED"/>
    <property type="match status" value="1"/>
</dbReference>
<gene>
    <name evidence="6" type="ORF">M0654_00935</name>
</gene>
<name>A0ABT0IKX7_9HYPH</name>
<keyword evidence="4" id="KW-0456">Lyase</keyword>
<dbReference type="Gene3D" id="3.20.20.70">
    <property type="entry name" value="Aldolase class I"/>
    <property type="match status" value="1"/>
</dbReference>
<evidence type="ECO:0000313" key="7">
    <source>
        <dbReference type="Proteomes" id="UP001202827"/>
    </source>
</evidence>
<dbReference type="Pfam" id="PF01081">
    <property type="entry name" value="Aldolase"/>
    <property type="match status" value="1"/>
</dbReference>
<comment type="caution">
    <text evidence="6">The sequence shown here is derived from an EMBL/GenBank/DDBJ whole genome shotgun (WGS) entry which is preliminary data.</text>
</comment>
<dbReference type="SUPFAM" id="SSF51569">
    <property type="entry name" value="Aldolase"/>
    <property type="match status" value="1"/>
</dbReference>
<evidence type="ECO:0000256" key="1">
    <source>
        <dbReference type="ARBA" id="ARBA00004761"/>
    </source>
</evidence>
<evidence type="ECO:0000256" key="2">
    <source>
        <dbReference type="ARBA" id="ARBA00006906"/>
    </source>
</evidence>
<comment type="subunit">
    <text evidence="3">Homotrimer.</text>
</comment>
<dbReference type="RefSeq" id="WP_248681434.1">
    <property type="nucleotide sequence ID" value="NZ_JALPRY010000001.1"/>
</dbReference>
<evidence type="ECO:0000256" key="5">
    <source>
        <dbReference type="ARBA" id="ARBA00023277"/>
    </source>
</evidence>